<accession>A0A8J4UMM2</accession>
<protein>
    <submittedName>
        <fullName evidence="1">Glyceraldehyde-3-phosphate dehydrogenase</fullName>
    </submittedName>
</protein>
<dbReference type="InterPro" id="IPR021109">
    <property type="entry name" value="Peptidase_aspartic_dom_sf"/>
</dbReference>
<dbReference type="OrthoDB" id="10000497at2759"/>
<evidence type="ECO:0000313" key="2">
    <source>
        <dbReference type="Proteomes" id="UP000727407"/>
    </source>
</evidence>
<name>A0A8J4UMM2_CLAMG</name>
<evidence type="ECO:0000313" key="1">
    <source>
        <dbReference type="EMBL" id="KAF5905694.1"/>
    </source>
</evidence>
<proteinExistence type="predicted"/>
<keyword evidence="2" id="KW-1185">Reference proteome</keyword>
<dbReference type="SUPFAM" id="SSF50630">
    <property type="entry name" value="Acid proteases"/>
    <property type="match status" value="1"/>
</dbReference>
<dbReference type="Proteomes" id="UP000727407">
    <property type="component" value="Unassembled WGS sequence"/>
</dbReference>
<dbReference type="Gene3D" id="2.40.70.10">
    <property type="entry name" value="Acid Proteases"/>
    <property type="match status" value="1"/>
</dbReference>
<sequence length="279" mass="30112">MVADAGGQVSAAIGDEAQHQVLPPSYKTPTRYVMTIIENIATKVYLDTGSDISLISEAFRMSVPSLRTRTMQRSLLYPRAVTGDYLDNLGTLPITIRLGTETFTHTVQVFRNITQPVILGWDFLLTHHAVVDLREGSLKVGNRTSVPLLCATETAPLSCSAVTLGPVLIPALSQMTVLAKVQPAVGVPDLEADYIGVLEPDPPSYPGLLVARTLAPVQAGLTYVRVMNPTTAVLQLPCDTRLGDFHPLGRDTDDDYCLVEPSVATVTSTVESSTHQSLW</sequence>
<comment type="caution">
    <text evidence="1">The sequence shown here is derived from an EMBL/GenBank/DDBJ whole genome shotgun (WGS) entry which is preliminary data.</text>
</comment>
<dbReference type="CDD" id="cd00303">
    <property type="entry name" value="retropepsin_like"/>
    <property type="match status" value="1"/>
</dbReference>
<gene>
    <name evidence="1" type="ORF">DAT39_004556</name>
</gene>
<organism evidence="1 2">
    <name type="scientific">Clarias magur</name>
    <name type="common">Asian catfish</name>
    <name type="synonym">Macropteronotus magur</name>
    <dbReference type="NCBI Taxonomy" id="1594786"/>
    <lineage>
        <taxon>Eukaryota</taxon>
        <taxon>Metazoa</taxon>
        <taxon>Chordata</taxon>
        <taxon>Craniata</taxon>
        <taxon>Vertebrata</taxon>
        <taxon>Euteleostomi</taxon>
        <taxon>Actinopterygii</taxon>
        <taxon>Neopterygii</taxon>
        <taxon>Teleostei</taxon>
        <taxon>Ostariophysi</taxon>
        <taxon>Siluriformes</taxon>
        <taxon>Clariidae</taxon>
        <taxon>Clarias</taxon>
    </lineage>
</organism>
<reference evidence="1" key="1">
    <citation type="submission" date="2020-07" db="EMBL/GenBank/DDBJ databases">
        <title>Clarias magur genome sequencing, assembly and annotation.</title>
        <authorList>
            <person name="Kushwaha B."/>
            <person name="Kumar R."/>
            <person name="Das P."/>
            <person name="Joshi C.G."/>
            <person name="Kumar D."/>
            <person name="Nagpure N.S."/>
            <person name="Pandey M."/>
            <person name="Agarwal S."/>
            <person name="Srivastava S."/>
            <person name="Singh M."/>
            <person name="Sahoo L."/>
            <person name="Jayasankar P."/>
            <person name="Meher P.K."/>
            <person name="Koringa P.G."/>
            <person name="Iquebal M.A."/>
            <person name="Das S.P."/>
            <person name="Bit A."/>
            <person name="Patnaik S."/>
            <person name="Patel N."/>
            <person name="Shah T.M."/>
            <person name="Hinsu A."/>
            <person name="Jena J.K."/>
        </authorList>
    </citation>
    <scope>NUCLEOTIDE SEQUENCE</scope>
    <source>
        <strain evidence="1">CIFAMagur01</strain>
        <tissue evidence="1">Testis</tissue>
    </source>
</reference>
<dbReference type="EMBL" id="QNUK01000040">
    <property type="protein sequence ID" value="KAF5905694.1"/>
    <property type="molecule type" value="Genomic_DNA"/>
</dbReference>
<dbReference type="AlphaFoldDB" id="A0A8J4UMM2"/>